<dbReference type="EMBL" id="HBUE01050287">
    <property type="protein sequence ID" value="CAG6464120.1"/>
    <property type="molecule type" value="Transcribed_RNA"/>
</dbReference>
<name>A0A8D8AXQ3_CULPI</name>
<organism evidence="1">
    <name type="scientific">Culex pipiens</name>
    <name type="common">House mosquito</name>
    <dbReference type="NCBI Taxonomy" id="7175"/>
    <lineage>
        <taxon>Eukaryota</taxon>
        <taxon>Metazoa</taxon>
        <taxon>Ecdysozoa</taxon>
        <taxon>Arthropoda</taxon>
        <taxon>Hexapoda</taxon>
        <taxon>Insecta</taxon>
        <taxon>Pterygota</taxon>
        <taxon>Neoptera</taxon>
        <taxon>Endopterygota</taxon>
        <taxon>Diptera</taxon>
        <taxon>Nematocera</taxon>
        <taxon>Culicoidea</taxon>
        <taxon>Culicidae</taxon>
        <taxon>Culicinae</taxon>
        <taxon>Culicini</taxon>
        <taxon>Culex</taxon>
        <taxon>Culex</taxon>
    </lineage>
</organism>
<accession>A0A8D8AXQ3</accession>
<sequence length="115" mass="13143">MILPRWGRPVFFCLRQGSSGGLPTPSAASMANPNRCGTRGSVHFPAASRWRRQQRSSRICDGVPPMGQRTFLSPSPEAVWEPAAWPAFQTRLWNWSVPREGQRDEMDSIWKREFK</sequence>
<proteinExistence type="predicted"/>
<dbReference type="AlphaFoldDB" id="A0A8D8AXQ3"/>
<protein>
    <submittedName>
        <fullName evidence="1">(northern house mosquito) hypothetical protein</fullName>
    </submittedName>
</protein>
<evidence type="ECO:0000313" key="1">
    <source>
        <dbReference type="EMBL" id="CAG6464120.1"/>
    </source>
</evidence>
<reference evidence="1" key="1">
    <citation type="submission" date="2021-05" db="EMBL/GenBank/DDBJ databases">
        <authorList>
            <person name="Alioto T."/>
            <person name="Alioto T."/>
            <person name="Gomez Garrido J."/>
        </authorList>
    </citation>
    <scope>NUCLEOTIDE SEQUENCE</scope>
</reference>